<protein>
    <recommendedName>
        <fullName evidence="3">Type VII secretion effector, SACOL2603 family</fullName>
    </recommendedName>
</protein>
<reference evidence="2" key="1">
    <citation type="journal article" date="2019" name="Int. J. Syst. Evol. Microbiol.">
        <title>The Global Catalogue of Microorganisms (GCM) 10K type strain sequencing project: providing services to taxonomists for standard genome sequencing and annotation.</title>
        <authorList>
            <consortium name="The Broad Institute Genomics Platform"/>
            <consortium name="The Broad Institute Genome Sequencing Center for Infectious Disease"/>
            <person name="Wu L."/>
            <person name="Ma J."/>
        </authorList>
    </citation>
    <scope>NUCLEOTIDE SEQUENCE [LARGE SCALE GENOMIC DNA]</scope>
    <source>
        <strain evidence="2">CGMCC 1.15942</strain>
    </source>
</reference>
<dbReference type="RefSeq" id="WP_088270709.1">
    <property type="nucleotide sequence ID" value="NZ_BMKI01000007.1"/>
</dbReference>
<dbReference type="EMBL" id="BMKI01000007">
    <property type="protein sequence ID" value="GGC97621.1"/>
    <property type="molecule type" value="Genomic_DNA"/>
</dbReference>
<keyword evidence="2" id="KW-1185">Reference proteome</keyword>
<proteinExistence type="predicted"/>
<evidence type="ECO:0000313" key="1">
    <source>
        <dbReference type="EMBL" id="GGC97621.1"/>
    </source>
</evidence>
<sequence length="94" mass="10237">MGETISTDGDAVTKFTTDVLMASSNLDFKPTNSINTSTSPATDELKTLMLTFQQTISTYKTCLSTEVVNVRAVHNAIEKADTKIKDRISTTMQA</sequence>
<dbReference type="Proteomes" id="UP000630615">
    <property type="component" value="Unassembled WGS sequence"/>
</dbReference>
<evidence type="ECO:0008006" key="3">
    <source>
        <dbReference type="Google" id="ProtNLM"/>
    </source>
</evidence>
<gene>
    <name evidence="1" type="ORF">GCM10011573_28950</name>
</gene>
<accession>A0ABQ1PHY1</accession>
<evidence type="ECO:0000313" key="2">
    <source>
        <dbReference type="Proteomes" id="UP000630615"/>
    </source>
</evidence>
<name>A0ABQ1PHY1_9ENTE</name>
<organism evidence="1 2">
    <name type="scientific">Enterococcus wangshanyuanii</name>
    <dbReference type="NCBI Taxonomy" id="2005703"/>
    <lineage>
        <taxon>Bacteria</taxon>
        <taxon>Bacillati</taxon>
        <taxon>Bacillota</taxon>
        <taxon>Bacilli</taxon>
        <taxon>Lactobacillales</taxon>
        <taxon>Enterococcaceae</taxon>
        <taxon>Enterococcus</taxon>
    </lineage>
</organism>
<comment type="caution">
    <text evidence="1">The sequence shown here is derived from an EMBL/GenBank/DDBJ whole genome shotgun (WGS) entry which is preliminary data.</text>
</comment>